<dbReference type="Pfam" id="PF07732">
    <property type="entry name" value="Cu-oxidase_3"/>
    <property type="match status" value="1"/>
</dbReference>
<reference evidence="8" key="1">
    <citation type="submission" date="2013-03" db="EMBL/GenBank/DDBJ databases">
        <title>Genome Sequence of the Profundibacterium mesophilum strain KAUST100406-0324T from Red Sea, a novel genus in the family Rhodobacteraceae.</title>
        <authorList>
            <person name="Essack M."/>
            <person name="Alam I."/>
            <person name="Lafi F."/>
            <person name="Alawi W."/>
            <person name="Kamanu F."/>
            <person name="Al-Suwailem A."/>
            <person name="Lee O.O."/>
            <person name="Xu Y."/>
            <person name="Bajic V."/>
            <person name="Qian P.-Y."/>
            <person name="Archer J."/>
        </authorList>
    </citation>
    <scope>NUCLEOTIDE SEQUENCE</scope>
    <source>
        <strain evidence="8">KAUST100406-0324</strain>
    </source>
</reference>
<sequence>MKLNRRQMLAGSAASLWLPRLAEAAAGAGGMQVIEPRAAEHQLAPSDYPATRIWGYDGMAPGPEMRIAQGERLTRRLRNGLDQPTSIHWHGIRIDNAMDGVPGLTQEAVAPGASFDYDFALPDAGTYWYHAHAQSVEQVGRGLYGALIVTEPEPLDIDAEHVLILDDWRLQDDAQLAGDWGAPHDNSHGGRMGNFIATNATFDLALPVEQNARLRLRLINAANARIFPLALKGLEGWIVALDGMPLASPEAVGEDFVLGPGQRADLLVDVVAEEGEEAYLVRFDRDAAAAQVSFPVTGRAALSRRPAPAPLPPNPGQELPDLASVRALDMPIEGGAMGRLGSAMYEGAETQFRDLVGAGQFWALGGAAGLPKTPFASAARGETLRIRMENQTVFPHAMHLHGMHFREVLSGGALGPMRDTLLVAGQETGEIVFEARNPGKWLIHCHMLGHAASGMVQWIEVT</sequence>
<accession>A0A921NYD5</accession>
<evidence type="ECO:0000313" key="8">
    <source>
        <dbReference type="EMBL" id="KAF0675758.1"/>
    </source>
</evidence>
<evidence type="ECO:0000313" key="9">
    <source>
        <dbReference type="Proteomes" id="UP000698242"/>
    </source>
</evidence>
<dbReference type="AlphaFoldDB" id="A0A921NYD5"/>
<dbReference type="GO" id="GO:0005507">
    <property type="term" value="F:copper ion binding"/>
    <property type="evidence" value="ECO:0007669"/>
    <property type="project" value="InterPro"/>
</dbReference>
<dbReference type="PANTHER" id="PTHR11709:SF394">
    <property type="entry name" value="FI03373P-RELATED"/>
    <property type="match status" value="1"/>
</dbReference>
<proteinExistence type="predicted"/>
<evidence type="ECO:0000256" key="3">
    <source>
        <dbReference type="ARBA" id="ARBA00023008"/>
    </source>
</evidence>
<dbReference type="SUPFAM" id="SSF49503">
    <property type="entry name" value="Cupredoxins"/>
    <property type="match status" value="3"/>
</dbReference>
<dbReference type="InterPro" id="IPR002355">
    <property type="entry name" value="Cu_oxidase_Cu_BS"/>
</dbReference>
<dbReference type="PROSITE" id="PS00080">
    <property type="entry name" value="MULTICOPPER_OXIDASE2"/>
    <property type="match status" value="1"/>
</dbReference>
<dbReference type="Gene3D" id="2.60.40.420">
    <property type="entry name" value="Cupredoxins - blue copper proteins"/>
    <property type="match status" value="3"/>
</dbReference>
<evidence type="ECO:0000256" key="4">
    <source>
        <dbReference type="SAM" id="SignalP"/>
    </source>
</evidence>
<evidence type="ECO:0000259" key="6">
    <source>
        <dbReference type="Pfam" id="PF07731"/>
    </source>
</evidence>
<dbReference type="CDD" id="cd13861">
    <property type="entry name" value="CuRO_1_CumA_like"/>
    <property type="match status" value="1"/>
</dbReference>
<feature type="signal peptide" evidence="4">
    <location>
        <begin position="1"/>
        <end position="24"/>
    </location>
</feature>
<comment type="caution">
    <text evidence="8">The sequence shown here is derived from an EMBL/GenBank/DDBJ whole genome shotgun (WGS) entry which is preliminary data.</text>
</comment>
<dbReference type="OrthoDB" id="9757546at2"/>
<feature type="domain" description="Plastocyanin-like" evidence="6">
    <location>
        <begin position="361"/>
        <end position="460"/>
    </location>
</feature>
<evidence type="ECO:0000259" key="5">
    <source>
        <dbReference type="Pfam" id="PF00394"/>
    </source>
</evidence>
<dbReference type="InterPro" id="IPR011706">
    <property type="entry name" value="Cu-oxidase_C"/>
</dbReference>
<dbReference type="RefSeq" id="WP_159965409.1">
    <property type="nucleotide sequence ID" value="NZ_APKE01000022.1"/>
</dbReference>
<keyword evidence="1" id="KW-0479">Metal-binding</keyword>
<keyword evidence="9" id="KW-1185">Reference proteome</keyword>
<keyword evidence="4" id="KW-0732">Signal</keyword>
<dbReference type="EMBL" id="APKE01000022">
    <property type="protein sequence ID" value="KAF0675758.1"/>
    <property type="molecule type" value="Genomic_DNA"/>
</dbReference>
<keyword evidence="2 8" id="KW-0560">Oxidoreductase</keyword>
<dbReference type="InterPro" id="IPR008972">
    <property type="entry name" value="Cupredoxin"/>
</dbReference>
<organism evidence="8 9">
    <name type="scientific">Profundibacterium mesophilum KAUST100406-0324</name>
    <dbReference type="NCBI Taxonomy" id="1037889"/>
    <lineage>
        <taxon>Bacteria</taxon>
        <taxon>Pseudomonadati</taxon>
        <taxon>Pseudomonadota</taxon>
        <taxon>Alphaproteobacteria</taxon>
        <taxon>Rhodobacterales</taxon>
        <taxon>Roseobacteraceae</taxon>
        <taxon>Profundibacterium</taxon>
    </lineage>
</organism>
<keyword evidence="3" id="KW-0186">Copper</keyword>
<protein>
    <submittedName>
        <fullName evidence="8">Copper resitance protein</fullName>
        <ecNumber evidence="8">1.3.3.5</ecNumber>
    </submittedName>
</protein>
<evidence type="ECO:0000256" key="1">
    <source>
        <dbReference type="ARBA" id="ARBA00022723"/>
    </source>
</evidence>
<dbReference type="PANTHER" id="PTHR11709">
    <property type="entry name" value="MULTI-COPPER OXIDASE"/>
    <property type="match status" value="1"/>
</dbReference>
<dbReference type="InterPro" id="IPR001117">
    <property type="entry name" value="Cu-oxidase_2nd"/>
</dbReference>
<gene>
    <name evidence="8" type="primary">copA</name>
    <name evidence="8" type="ORF">PMES_01844</name>
</gene>
<evidence type="ECO:0000259" key="7">
    <source>
        <dbReference type="Pfam" id="PF07732"/>
    </source>
</evidence>
<dbReference type="InterPro" id="IPR011707">
    <property type="entry name" value="Cu-oxidase-like_N"/>
</dbReference>
<dbReference type="Pfam" id="PF07731">
    <property type="entry name" value="Cu-oxidase_2"/>
    <property type="match status" value="1"/>
</dbReference>
<dbReference type="EC" id="1.3.3.5" evidence="8"/>
<dbReference type="Pfam" id="PF00394">
    <property type="entry name" value="Cu-oxidase"/>
    <property type="match status" value="1"/>
</dbReference>
<feature type="domain" description="Plastocyanin-like" evidence="7">
    <location>
        <begin position="40"/>
        <end position="153"/>
    </location>
</feature>
<feature type="domain" description="Plastocyanin-like" evidence="5">
    <location>
        <begin position="202"/>
        <end position="283"/>
    </location>
</feature>
<dbReference type="GO" id="GO:0047705">
    <property type="term" value="F:bilirubin oxidase activity"/>
    <property type="evidence" value="ECO:0007669"/>
    <property type="project" value="UniProtKB-EC"/>
</dbReference>
<dbReference type="InterPro" id="IPR045087">
    <property type="entry name" value="Cu-oxidase_fam"/>
</dbReference>
<feature type="chain" id="PRO_5037645920" evidence="4">
    <location>
        <begin position="25"/>
        <end position="462"/>
    </location>
</feature>
<evidence type="ECO:0000256" key="2">
    <source>
        <dbReference type="ARBA" id="ARBA00023002"/>
    </source>
</evidence>
<dbReference type="Proteomes" id="UP000698242">
    <property type="component" value="Unassembled WGS sequence"/>
</dbReference>
<name>A0A921NYD5_9RHOB</name>